<sequence>MAILTCTSIAISMLVLIGVELLRVEVKNNFERAVSGVDLIVGSRTSGINLLLFSVFKIGNPSNNLQ</sequence>
<protein>
    <submittedName>
        <fullName evidence="1">Uncharacterized protein</fullName>
    </submittedName>
</protein>
<accession>K7A683</accession>
<gene>
    <name evidence="1" type="ORF">C427_2846</name>
</gene>
<reference evidence="1 2" key="1">
    <citation type="journal article" date="2013" name="Genome Announc.">
        <title>Complete Genome Sequence of Glaciecola psychrophila Strain 170T.</title>
        <authorList>
            <person name="Yin J."/>
            <person name="Chen J."/>
            <person name="Liu G."/>
            <person name="Yu Y."/>
            <person name="Song L."/>
            <person name="Wang X."/>
            <person name="Qu X."/>
        </authorList>
    </citation>
    <scope>NUCLEOTIDE SEQUENCE [LARGE SCALE GENOMIC DNA]</scope>
    <source>
        <strain evidence="1 2">170</strain>
    </source>
</reference>
<dbReference type="EMBL" id="CP003837">
    <property type="protein sequence ID" value="AGH44955.1"/>
    <property type="molecule type" value="Genomic_DNA"/>
</dbReference>
<name>K7A683_9ALTE</name>
<evidence type="ECO:0000313" key="2">
    <source>
        <dbReference type="Proteomes" id="UP000011864"/>
    </source>
</evidence>
<dbReference type="PATRIC" id="fig|1129794.4.peg.2831"/>
<evidence type="ECO:0000313" key="1">
    <source>
        <dbReference type="EMBL" id="AGH44955.1"/>
    </source>
</evidence>
<proteinExistence type="predicted"/>
<dbReference type="Proteomes" id="UP000011864">
    <property type="component" value="Chromosome"/>
</dbReference>
<dbReference type="STRING" id="1129794.C427_2846"/>
<dbReference type="eggNOG" id="COG0577">
    <property type="taxonomic scope" value="Bacteria"/>
</dbReference>
<dbReference type="AlphaFoldDB" id="K7A683"/>
<dbReference type="OrthoDB" id="9784014at2"/>
<dbReference type="KEGG" id="gps:C427_2846"/>
<dbReference type="HOGENOM" id="CLU_191850_0_0_6"/>
<keyword evidence="2" id="KW-1185">Reference proteome</keyword>
<organism evidence="1 2">
    <name type="scientific">Paraglaciecola psychrophila 170</name>
    <dbReference type="NCBI Taxonomy" id="1129794"/>
    <lineage>
        <taxon>Bacteria</taxon>
        <taxon>Pseudomonadati</taxon>
        <taxon>Pseudomonadota</taxon>
        <taxon>Gammaproteobacteria</taxon>
        <taxon>Alteromonadales</taxon>
        <taxon>Alteromonadaceae</taxon>
        <taxon>Paraglaciecola</taxon>
    </lineage>
</organism>